<dbReference type="EMBL" id="VHII01000003">
    <property type="protein sequence ID" value="KAF1392358.1"/>
    <property type="molecule type" value="Genomic_DNA"/>
</dbReference>
<dbReference type="AlphaFoldDB" id="A0A6A5FHB2"/>
<reference evidence="1 2" key="1">
    <citation type="submission" date="2019-06" db="EMBL/GenBank/DDBJ databases">
        <title>A chromosome-scale genome assembly of the European perch, Perca fluviatilis.</title>
        <authorList>
            <person name="Roques C."/>
            <person name="Zahm M."/>
            <person name="Cabau C."/>
            <person name="Klopp C."/>
            <person name="Bouchez O."/>
            <person name="Donnadieu C."/>
            <person name="Kuhl H."/>
            <person name="Gislard M."/>
            <person name="Guendouz S."/>
            <person name="Journot L."/>
            <person name="Haffray P."/>
            <person name="Bestin A."/>
            <person name="Morvezen R."/>
            <person name="Feron R."/>
            <person name="Wen M."/>
            <person name="Jouanno E."/>
            <person name="Herpin A."/>
            <person name="Schartl M."/>
            <person name="Postlethwait J."/>
            <person name="Schaerlinger B."/>
            <person name="Chardard D."/>
            <person name="Lecocq T."/>
            <person name="Poncet C."/>
            <person name="Jaffrelo L."/>
            <person name="Lampietro C."/>
            <person name="Guiguen Y."/>
        </authorList>
    </citation>
    <scope>NUCLEOTIDE SEQUENCE [LARGE SCALE GENOMIC DNA]</scope>
    <source>
        <tissue evidence="1">Blood</tissue>
    </source>
</reference>
<sequence>MDLHLHHWVNVYNRRTAVAGQLGQPPGETVLYSIDVVRLAKLFSVRGSKCWNCLPIELRESTSYLSFKTTLKRWIQTNHNCNHQQLVHLIIALGGSCAHVGNKVEQNGPARLRKQ</sequence>
<dbReference type="Proteomes" id="UP000465112">
    <property type="component" value="Chromosome 3"/>
</dbReference>
<protein>
    <submittedName>
        <fullName evidence="1">Uncharacterized protein</fullName>
    </submittedName>
</protein>
<proteinExistence type="predicted"/>
<gene>
    <name evidence="1" type="ORF">PFLUV_G00026990</name>
</gene>
<name>A0A6A5FHB2_PERFL</name>
<accession>A0A6A5FHB2</accession>
<organism evidence="1 2">
    <name type="scientific">Perca fluviatilis</name>
    <name type="common">European perch</name>
    <dbReference type="NCBI Taxonomy" id="8168"/>
    <lineage>
        <taxon>Eukaryota</taxon>
        <taxon>Metazoa</taxon>
        <taxon>Chordata</taxon>
        <taxon>Craniata</taxon>
        <taxon>Vertebrata</taxon>
        <taxon>Euteleostomi</taxon>
        <taxon>Actinopterygii</taxon>
        <taxon>Neopterygii</taxon>
        <taxon>Teleostei</taxon>
        <taxon>Neoteleostei</taxon>
        <taxon>Acanthomorphata</taxon>
        <taxon>Eupercaria</taxon>
        <taxon>Perciformes</taxon>
        <taxon>Percoidei</taxon>
        <taxon>Percidae</taxon>
        <taxon>Percinae</taxon>
        <taxon>Perca</taxon>
    </lineage>
</organism>
<comment type="caution">
    <text evidence="1">The sequence shown here is derived from an EMBL/GenBank/DDBJ whole genome shotgun (WGS) entry which is preliminary data.</text>
</comment>
<keyword evidence="2" id="KW-1185">Reference proteome</keyword>
<evidence type="ECO:0000313" key="2">
    <source>
        <dbReference type="Proteomes" id="UP000465112"/>
    </source>
</evidence>
<evidence type="ECO:0000313" key="1">
    <source>
        <dbReference type="EMBL" id="KAF1392358.1"/>
    </source>
</evidence>